<organism evidence="5 6">
    <name type="scientific">Pyricularia grisea</name>
    <name type="common">Crabgrass-specific blast fungus</name>
    <name type="synonym">Magnaporthe grisea</name>
    <dbReference type="NCBI Taxonomy" id="148305"/>
    <lineage>
        <taxon>Eukaryota</taxon>
        <taxon>Fungi</taxon>
        <taxon>Dikarya</taxon>
        <taxon>Ascomycota</taxon>
        <taxon>Pezizomycotina</taxon>
        <taxon>Sordariomycetes</taxon>
        <taxon>Sordariomycetidae</taxon>
        <taxon>Magnaporthales</taxon>
        <taxon>Pyriculariaceae</taxon>
        <taxon>Pyricularia</taxon>
    </lineage>
</organism>
<dbReference type="InterPro" id="IPR051164">
    <property type="entry name" value="NmrA-like_oxidored"/>
</dbReference>
<dbReference type="PANTHER" id="PTHR42748:SF30">
    <property type="entry name" value="NMRA-LIKE DOMAIN-CONTAINING PROTEIN"/>
    <property type="match status" value="1"/>
</dbReference>
<dbReference type="GeneID" id="41965393"/>
<protein>
    <recommendedName>
        <fullName evidence="4">NmrA-like domain-containing protein</fullName>
    </recommendedName>
</protein>
<gene>
    <name evidence="6" type="ORF">PgNI_10514</name>
</gene>
<reference evidence="5 6" key="1">
    <citation type="journal article" date="2019" name="Mol. Biol. Evol.">
        <title>Blast fungal genomes show frequent chromosomal changes, gene gains and losses, and effector gene turnover.</title>
        <authorList>
            <person name="Gomez Luciano L.B."/>
            <person name="Jason Tsai I."/>
            <person name="Chuma I."/>
            <person name="Tosa Y."/>
            <person name="Chen Y.H."/>
            <person name="Li J.Y."/>
            <person name="Li M.Y."/>
            <person name="Jade Lu M.Y."/>
            <person name="Nakayashiki H."/>
            <person name="Li W.H."/>
        </authorList>
    </citation>
    <scope>NUCLEOTIDE SEQUENCE [LARGE SCALE GENOMIC DNA]</scope>
    <source>
        <strain evidence="5 6">NI907</strain>
    </source>
</reference>
<dbReference type="Pfam" id="PF05368">
    <property type="entry name" value="NmrA"/>
    <property type="match status" value="2"/>
</dbReference>
<dbReference type="Proteomes" id="UP000515153">
    <property type="component" value="Chromosome VII"/>
</dbReference>
<feature type="domain" description="NmrA-like" evidence="4">
    <location>
        <begin position="144"/>
        <end position="270"/>
    </location>
</feature>
<dbReference type="AlphaFoldDB" id="A0A6P8AXD2"/>
<evidence type="ECO:0000313" key="6">
    <source>
        <dbReference type="RefSeq" id="XP_030979524.1"/>
    </source>
</evidence>
<dbReference type="InterPro" id="IPR036291">
    <property type="entry name" value="NAD(P)-bd_dom_sf"/>
</dbReference>
<dbReference type="OrthoDB" id="300709at2759"/>
<dbReference type="KEGG" id="pgri:PgNI_10514"/>
<name>A0A6P8AXD2_PYRGI</name>
<comment type="similarity">
    <text evidence="1">Belongs to the NmrA-type oxidoreductase family.</text>
</comment>
<dbReference type="PANTHER" id="PTHR42748">
    <property type="entry name" value="NITROGEN METABOLITE REPRESSION PROTEIN NMRA FAMILY MEMBER"/>
    <property type="match status" value="1"/>
</dbReference>
<dbReference type="GO" id="GO:0016491">
    <property type="term" value="F:oxidoreductase activity"/>
    <property type="evidence" value="ECO:0007669"/>
    <property type="project" value="UniProtKB-KW"/>
</dbReference>
<dbReference type="GO" id="GO:0005634">
    <property type="term" value="C:nucleus"/>
    <property type="evidence" value="ECO:0007669"/>
    <property type="project" value="TreeGrafter"/>
</dbReference>
<proteinExistence type="inferred from homology"/>
<dbReference type="InterPro" id="IPR008030">
    <property type="entry name" value="NmrA-like"/>
</dbReference>
<evidence type="ECO:0000256" key="3">
    <source>
        <dbReference type="ARBA" id="ARBA00023002"/>
    </source>
</evidence>
<keyword evidence="3" id="KW-0560">Oxidoreductase</keyword>
<evidence type="ECO:0000256" key="1">
    <source>
        <dbReference type="ARBA" id="ARBA00006328"/>
    </source>
</evidence>
<keyword evidence="5" id="KW-1185">Reference proteome</keyword>
<dbReference type="Gene3D" id="3.40.50.720">
    <property type="entry name" value="NAD(P)-binding Rossmann-like Domain"/>
    <property type="match status" value="1"/>
</dbReference>
<feature type="domain" description="NmrA-like" evidence="4">
    <location>
        <begin position="5"/>
        <end position="112"/>
    </location>
</feature>
<accession>A0A6P8AXD2</accession>
<evidence type="ECO:0000256" key="2">
    <source>
        <dbReference type="ARBA" id="ARBA00022857"/>
    </source>
</evidence>
<evidence type="ECO:0000313" key="5">
    <source>
        <dbReference type="Proteomes" id="UP000515153"/>
    </source>
</evidence>
<reference evidence="6" key="2">
    <citation type="submission" date="2019-10" db="EMBL/GenBank/DDBJ databases">
        <authorList>
            <consortium name="NCBI Genome Project"/>
        </authorList>
    </citation>
    <scope>NUCLEOTIDE SEQUENCE</scope>
    <source>
        <strain evidence="6">NI907</strain>
    </source>
</reference>
<sequence length="326" mass="35354">MSSVKTVFVCGGTGTQGGALARQLLPKGVAVHTMTRDPSSAAAKKLESLGAKLFRGSFDEEEVIRRAVQGVDAIFLNFMPNLSNPQGDIKHARSIMRLAREAGARHVVYSSGLGIDRLEVLLQDQVGGERSALSAGAERSPLLASGFFNVKVEIEEAVASAGFDTWAVLRPAFFMANFVLPKVAMYPGLAETGRANTAWRHDTLLPLVDDETIGVFAAAAVLEPERFDGKKLDVADELRTVDECLGMLGDATGRDLRLVELTDDEVEDRITTNLFTAGELLTRRLAECLDFDAVKRLGLPLSSFDKFLQREKDIVLATYKNAPAKV</sequence>
<keyword evidence="2" id="KW-0521">NADP</keyword>
<reference evidence="6" key="3">
    <citation type="submission" date="2025-08" db="UniProtKB">
        <authorList>
            <consortium name="RefSeq"/>
        </authorList>
    </citation>
    <scope>IDENTIFICATION</scope>
    <source>
        <strain evidence="6">NI907</strain>
    </source>
</reference>
<dbReference type="SUPFAM" id="SSF51735">
    <property type="entry name" value="NAD(P)-binding Rossmann-fold domains"/>
    <property type="match status" value="1"/>
</dbReference>
<dbReference type="RefSeq" id="XP_030979524.1">
    <property type="nucleotide sequence ID" value="XM_031130485.1"/>
</dbReference>
<dbReference type="Gene3D" id="3.90.25.10">
    <property type="entry name" value="UDP-galactose 4-epimerase, domain 1"/>
    <property type="match status" value="1"/>
</dbReference>
<evidence type="ECO:0000259" key="4">
    <source>
        <dbReference type="Pfam" id="PF05368"/>
    </source>
</evidence>